<dbReference type="NCBIfam" id="TIGR03595">
    <property type="entry name" value="Obg_CgtA_exten"/>
    <property type="match status" value="1"/>
</dbReference>
<organism evidence="3 4">
    <name type="scientific">Lacticaseibacillus paracasei subsp. paracasei CNCM I-4270</name>
    <dbReference type="NCBI Taxonomy" id="1256202"/>
    <lineage>
        <taxon>Bacteria</taxon>
        <taxon>Bacillati</taxon>
        <taxon>Bacillota</taxon>
        <taxon>Bacilli</taxon>
        <taxon>Lactobacillales</taxon>
        <taxon>Lactobacillaceae</taxon>
        <taxon>Lacticaseibacillus</taxon>
    </lineage>
</organism>
<proteinExistence type="predicted"/>
<accession>A0A8E0IFM6</accession>
<evidence type="ECO:0000313" key="3">
    <source>
        <dbReference type="EMBL" id="EPC50330.1"/>
    </source>
</evidence>
<dbReference type="Proteomes" id="UP000014249">
    <property type="component" value="Unassembled WGS sequence"/>
</dbReference>
<dbReference type="EMBL" id="ANJX01000407">
    <property type="protein sequence ID" value="EPC50330.1"/>
    <property type="molecule type" value="Genomic_DNA"/>
</dbReference>
<dbReference type="InterPro" id="IPR015349">
    <property type="entry name" value="OCT_dom"/>
</dbReference>
<evidence type="ECO:0000259" key="2">
    <source>
        <dbReference type="PROSITE" id="PS51881"/>
    </source>
</evidence>
<feature type="non-terminal residue" evidence="3">
    <location>
        <position position="1"/>
    </location>
</feature>
<protein>
    <submittedName>
        <fullName evidence="3">GTPase CgtA</fullName>
    </submittedName>
</protein>
<dbReference type="Pfam" id="PF09269">
    <property type="entry name" value="DUF1967"/>
    <property type="match status" value="1"/>
</dbReference>
<sequence>PEPALKVTRDSDGTFVLTGDKIERAFKMANLDHEDGAMRFARQLRSMGVDDALRDAGAESGDLVAIDDFTFEFVE</sequence>
<keyword evidence="1" id="KW-0547">Nucleotide-binding</keyword>
<keyword evidence="1" id="KW-0342">GTP-binding</keyword>
<dbReference type="AlphaFoldDB" id="A0A8E0IFM6"/>
<evidence type="ECO:0000313" key="4">
    <source>
        <dbReference type="Proteomes" id="UP000014249"/>
    </source>
</evidence>
<dbReference type="SUPFAM" id="SSF102741">
    <property type="entry name" value="Obg GTP-binding protein C-terminal domain"/>
    <property type="match status" value="1"/>
</dbReference>
<dbReference type="PROSITE" id="PS51881">
    <property type="entry name" value="OCT"/>
    <property type="match status" value="1"/>
</dbReference>
<dbReference type="Gene3D" id="3.30.300.350">
    <property type="entry name" value="GTP-binding protein OBG, C-terminal domain"/>
    <property type="match status" value="1"/>
</dbReference>
<comment type="caution">
    <text evidence="3">The sequence shown here is derived from an EMBL/GenBank/DDBJ whole genome shotgun (WGS) entry which is preliminary data.</text>
</comment>
<reference evidence="3 4" key="1">
    <citation type="journal article" date="2013" name="PLoS ONE">
        <title>Lactobacillus paracasei comparative genomics: towards species pan-genome definition and exploitation of diversity.</title>
        <authorList>
            <person name="Smokvina T."/>
            <person name="Wels M."/>
            <person name="Polka J."/>
            <person name="Chervaux C."/>
            <person name="Brisse S."/>
            <person name="Boekhorst J."/>
            <person name="van Hylckama Vlieg J.E."/>
            <person name="Siezen R.J."/>
        </authorList>
    </citation>
    <scope>NUCLEOTIDE SEQUENCE [LARGE SCALE GENOMIC DNA]</scope>
    <source>
        <strain evidence="3 4">CNCM I-4270</strain>
    </source>
</reference>
<dbReference type="InterPro" id="IPR036346">
    <property type="entry name" value="GTP-bd_prot_GTP1/OBG_C_sf"/>
</dbReference>
<dbReference type="GO" id="GO:0005525">
    <property type="term" value="F:GTP binding"/>
    <property type="evidence" value="ECO:0007669"/>
    <property type="project" value="UniProtKB-KW"/>
</dbReference>
<name>A0A8E0IFM6_LACPA</name>
<gene>
    <name evidence="3" type="primary">obgE</name>
    <name evidence="3" type="ORF">Lpp77_14891</name>
</gene>
<evidence type="ECO:0000256" key="1">
    <source>
        <dbReference type="ARBA" id="ARBA00023134"/>
    </source>
</evidence>
<feature type="domain" description="OCT" evidence="2">
    <location>
        <begin position="1"/>
        <end position="75"/>
    </location>
</feature>